<accession>A0A5P1ERL7</accession>
<dbReference type="Proteomes" id="UP000243459">
    <property type="component" value="Chromosome 5"/>
</dbReference>
<organism evidence="1 2">
    <name type="scientific">Asparagus officinalis</name>
    <name type="common">Garden asparagus</name>
    <dbReference type="NCBI Taxonomy" id="4686"/>
    <lineage>
        <taxon>Eukaryota</taxon>
        <taxon>Viridiplantae</taxon>
        <taxon>Streptophyta</taxon>
        <taxon>Embryophyta</taxon>
        <taxon>Tracheophyta</taxon>
        <taxon>Spermatophyta</taxon>
        <taxon>Magnoliopsida</taxon>
        <taxon>Liliopsida</taxon>
        <taxon>Asparagales</taxon>
        <taxon>Asparagaceae</taxon>
        <taxon>Asparagoideae</taxon>
        <taxon>Asparagus</taxon>
    </lineage>
</organism>
<dbReference type="Gramene" id="ONK68303">
    <property type="protein sequence ID" value="ONK68303"/>
    <property type="gene ID" value="A4U43_C05F9920"/>
</dbReference>
<dbReference type="OMA" id="KILEATX"/>
<sequence>MAASLERFSIREYSAKTRGFDVAECWPFGKDDSLKSLPPISVPKFHWWAHELEARRRKETKSPKQEVHRGAFQCVA</sequence>
<reference evidence="2" key="1">
    <citation type="journal article" date="2017" name="Nat. Commun.">
        <title>The asparagus genome sheds light on the origin and evolution of a young Y chromosome.</title>
        <authorList>
            <person name="Harkess A."/>
            <person name="Zhou J."/>
            <person name="Xu C."/>
            <person name="Bowers J.E."/>
            <person name="Van der Hulst R."/>
            <person name="Ayyampalayam S."/>
            <person name="Mercati F."/>
            <person name="Riccardi P."/>
            <person name="McKain M.R."/>
            <person name="Kakrana A."/>
            <person name="Tang H."/>
            <person name="Ray J."/>
            <person name="Groenendijk J."/>
            <person name="Arikit S."/>
            <person name="Mathioni S.M."/>
            <person name="Nakano M."/>
            <person name="Shan H."/>
            <person name="Telgmann-Rauber A."/>
            <person name="Kanno A."/>
            <person name="Yue Z."/>
            <person name="Chen H."/>
            <person name="Li W."/>
            <person name="Chen Y."/>
            <person name="Xu X."/>
            <person name="Zhang Y."/>
            <person name="Luo S."/>
            <person name="Chen H."/>
            <person name="Gao J."/>
            <person name="Mao Z."/>
            <person name="Pires J.C."/>
            <person name="Luo M."/>
            <person name="Kudrna D."/>
            <person name="Wing R.A."/>
            <person name="Meyers B.C."/>
            <person name="Yi K."/>
            <person name="Kong H."/>
            <person name="Lavrijsen P."/>
            <person name="Sunseri F."/>
            <person name="Falavigna A."/>
            <person name="Ye Y."/>
            <person name="Leebens-Mack J.H."/>
            <person name="Chen G."/>
        </authorList>
    </citation>
    <scope>NUCLEOTIDE SEQUENCE [LARGE SCALE GENOMIC DNA]</scope>
    <source>
        <strain evidence="2">cv. DH0086</strain>
    </source>
</reference>
<dbReference type="PANTHER" id="PTHR36892:SF1">
    <property type="entry name" value="OS05G0518200 PROTEIN"/>
    <property type="match status" value="1"/>
</dbReference>
<dbReference type="EMBL" id="CM007385">
    <property type="protein sequence ID" value="ONK68303.1"/>
    <property type="molecule type" value="Genomic_DNA"/>
</dbReference>
<proteinExistence type="predicted"/>
<name>A0A5P1ERL7_ASPOF</name>
<evidence type="ECO:0000313" key="2">
    <source>
        <dbReference type="Proteomes" id="UP000243459"/>
    </source>
</evidence>
<protein>
    <submittedName>
        <fullName evidence="1">Uncharacterized protein</fullName>
    </submittedName>
</protein>
<dbReference type="AlphaFoldDB" id="A0A5P1ERL7"/>
<keyword evidence="2" id="KW-1185">Reference proteome</keyword>
<evidence type="ECO:0000313" key="1">
    <source>
        <dbReference type="EMBL" id="ONK68303.1"/>
    </source>
</evidence>
<dbReference type="PANTHER" id="PTHR36892">
    <property type="entry name" value="OS01G0201800 PROTEIN"/>
    <property type="match status" value="1"/>
</dbReference>
<gene>
    <name evidence="1" type="ORF">A4U43_C05F9920</name>
</gene>